<keyword evidence="3 9" id="KW-1003">Cell membrane</keyword>
<evidence type="ECO:0000256" key="9">
    <source>
        <dbReference type="HAMAP-Rule" id="MF_02095"/>
    </source>
</evidence>
<keyword evidence="6 9" id="KW-0378">Hydrolase</keyword>
<gene>
    <name evidence="9 11" type="primary">cysQ</name>
    <name evidence="11" type="ORF">QJT80_15155</name>
</gene>
<feature type="binding site" evidence="9">
    <location>
        <position position="212"/>
    </location>
    <ligand>
        <name>substrate</name>
    </ligand>
</feature>
<dbReference type="GO" id="GO:0005886">
    <property type="term" value="C:plasma membrane"/>
    <property type="evidence" value="ECO:0007669"/>
    <property type="project" value="UniProtKB-SubCell"/>
</dbReference>
<feature type="binding site" evidence="10">
    <location>
        <position position="90"/>
    </location>
    <ligand>
        <name>Mg(2+)</name>
        <dbReference type="ChEBI" id="CHEBI:18420"/>
        <label>2</label>
    </ligand>
</feature>
<dbReference type="AlphaFoldDB" id="A0AA95H5S1"/>
<evidence type="ECO:0000256" key="4">
    <source>
        <dbReference type="ARBA" id="ARBA00022519"/>
    </source>
</evidence>
<dbReference type="GO" id="GO:0000103">
    <property type="term" value="P:sulfate assimilation"/>
    <property type="evidence" value="ECO:0007669"/>
    <property type="project" value="TreeGrafter"/>
</dbReference>
<dbReference type="GO" id="GO:0000287">
    <property type="term" value="F:magnesium ion binding"/>
    <property type="evidence" value="ECO:0007669"/>
    <property type="project" value="UniProtKB-UniRule"/>
</dbReference>
<feature type="binding site" evidence="10">
    <location>
        <position position="68"/>
    </location>
    <ligand>
        <name>Mg(2+)</name>
        <dbReference type="ChEBI" id="CHEBI:18420"/>
        <label>1</label>
        <note>catalytic</note>
    </ligand>
</feature>
<dbReference type="PANTHER" id="PTHR43028">
    <property type="entry name" value="3'(2'),5'-BISPHOSPHATE NUCLEOTIDASE 1"/>
    <property type="match status" value="1"/>
</dbReference>
<protein>
    <recommendedName>
        <fullName evidence="9">3'(2'),5'-bisphosphate nucleotidase CysQ</fullName>
        <ecNumber evidence="9">3.1.3.7</ecNumber>
    </recommendedName>
    <alternativeName>
        <fullName evidence="9">3'(2'),5-bisphosphonucleoside 3'(2')-phosphohydrolase</fullName>
    </alternativeName>
    <alternativeName>
        <fullName evidence="9">3'-phosphoadenosine 5'-phosphate phosphatase</fullName>
        <shortName evidence="9">PAP phosphatase</shortName>
    </alternativeName>
</protein>
<dbReference type="NCBIfam" id="TIGR01331">
    <property type="entry name" value="bisphos_cysQ"/>
    <property type="match status" value="1"/>
</dbReference>
<proteinExistence type="inferred from homology"/>
<feature type="binding site" evidence="9">
    <location>
        <position position="90"/>
    </location>
    <ligand>
        <name>Mg(2+)</name>
        <dbReference type="ChEBI" id="CHEBI:18420"/>
        <label>1</label>
    </ligand>
</feature>
<dbReference type="PRINTS" id="PR00377">
    <property type="entry name" value="IMPHPHTASES"/>
</dbReference>
<comment type="subcellular location">
    <subcellularLocation>
        <location evidence="9">Cell inner membrane</location>
        <topology evidence="9">Peripheral membrane protein</topology>
        <orientation evidence="9">Cytoplasmic side</orientation>
    </subcellularLocation>
</comment>
<dbReference type="FunFam" id="3.30.540.10:FF:000007">
    <property type="entry name" value="3'(2'),5'-bisphosphate nucleotidase CysQ"/>
    <property type="match status" value="1"/>
</dbReference>
<evidence type="ECO:0000256" key="10">
    <source>
        <dbReference type="PIRSR" id="PIRSR600760-2"/>
    </source>
</evidence>
<reference evidence="11" key="1">
    <citation type="journal article" date="2023" name="Int. J. Mol. Sci.">
        <title>Metagenomics Revealed a New Genus 'Candidatus Thiocaldithrix dubininis' gen. nov., sp. nov. and a New Species 'Candidatus Thiothrix putei' sp. nov. in the Family Thiotrichaceae, Some Members of Which Have Traits of Both Na+- and H+-Motive Energetics.</title>
        <authorList>
            <person name="Ravin N.V."/>
            <person name="Muntyan M.S."/>
            <person name="Smolyakov D.D."/>
            <person name="Rudenko T.S."/>
            <person name="Beletsky A.V."/>
            <person name="Mardanov A.V."/>
            <person name="Grabovich M.Y."/>
        </authorList>
    </citation>
    <scope>NUCLEOTIDE SEQUENCE</scope>
    <source>
        <strain evidence="11">GKL-01</strain>
    </source>
</reference>
<dbReference type="CDD" id="cd01638">
    <property type="entry name" value="CysQ"/>
    <property type="match status" value="1"/>
</dbReference>
<evidence type="ECO:0000256" key="7">
    <source>
        <dbReference type="ARBA" id="ARBA00022842"/>
    </source>
</evidence>
<evidence type="ECO:0000256" key="2">
    <source>
        <dbReference type="ARBA" id="ARBA00005289"/>
    </source>
</evidence>
<dbReference type="InterPro" id="IPR000760">
    <property type="entry name" value="Inositol_monophosphatase-like"/>
</dbReference>
<feature type="binding site" evidence="9">
    <location>
        <position position="68"/>
    </location>
    <ligand>
        <name>substrate</name>
    </ligand>
</feature>
<feature type="binding site" evidence="10">
    <location>
        <position position="212"/>
    </location>
    <ligand>
        <name>Mg(2+)</name>
        <dbReference type="ChEBI" id="CHEBI:18420"/>
        <label>1</label>
        <note>catalytic</note>
    </ligand>
</feature>
<dbReference type="HAMAP" id="MF_02095">
    <property type="entry name" value="CysQ"/>
    <property type="match status" value="1"/>
</dbReference>
<comment type="similarity">
    <text evidence="2 9">Belongs to the inositol monophosphatase superfamily. CysQ family.</text>
</comment>
<keyword evidence="7 9" id="KW-0460">Magnesium</keyword>
<dbReference type="EC" id="3.1.3.7" evidence="9"/>
<feature type="binding site" evidence="9">
    <location>
        <position position="91"/>
    </location>
    <ligand>
        <name>Mg(2+)</name>
        <dbReference type="ChEBI" id="CHEBI:18420"/>
        <label>2</label>
    </ligand>
</feature>
<dbReference type="GO" id="GO:0008441">
    <property type="term" value="F:3'(2'),5'-bisphosphate nucleotidase activity"/>
    <property type="evidence" value="ECO:0007669"/>
    <property type="project" value="UniProtKB-UniRule"/>
</dbReference>
<sequence length="263" mass="29491">MDLAAFMPLAVRIAQHAGERIMAIYNSPDFNVENKGDNSPLTAADLASHHYIVDSLTQLTPDIPILSEESAKLPYSERAQWTTYWLVDPLDGTREFIKKNGEFSVLIALIHNQQAVLGVVHAPALNETWYASRGQGAFKQTGHDTQAIKVSATHKPLRVVGSKSHRDPTMPEFLARIGEHDYQVLGSILKACWVAEGKCDLYPRLGPTSEWDTAAAQIIVEEAGGHFLQTDMQPMRYNTKDSLLNPYFFVFGRDFKDWSQYLL</sequence>
<feature type="binding site" evidence="9">
    <location>
        <position position="212"/>
    </location>
    <ligand>
        <name>Mg(2+)</name>
        <dbReference type="ChEBI" id="CHEBI:18420"/>
        <label>2</label>
    </ligand>
</feature>
<dbReference type="KEGG" id="tdu:QJT80_15155"/>
<dbReference type="SUPFAM" id="SSF56655">
    <property type="entry name" value="Carbohydrate phosphatase"/>
    <property type="match status" value="1"/>
</dbReference>
<dbReference type="Pfam" id="PF00459">
    <property type="entry name" value="Inositol_P"/>
    <property type="match status" value="1"/>
</dbReference>
<dbReference type="GO" id="GO:0050427">
    <property type="term" value="P:3'-phosphoadenosine 5'-phosphosulfate metabolic process"/>
    <property type="evidence" value="ECO:0007669"/>
    <property type="project" value="TreeGrafter"/>
</dbReference>
<dbReference type="PROSITE" id="PS00629">
    <property type="entry name" value="IMP_1"/>
    <property type="match status" value="1"/>
</dbReference>
<dbReference type="GO" id="GO:0046854">
    <property type="term" value="P:phosphatidylinositol phosphate biosynthetic process"/>
    <property type="evidence" value="ECO:0007669"/>
    <property type="project" value="InterPro"/>
</dbReference>
<dbReference type="PANTHER" id="PTHR43028:SF5">
    <property type="entry name" value="3'(2'),5'-BISPHOSPHATE NUCLEOTIDASE 1"/>
    <property type="match status" value="1"/>
</dbReference>
<dbReference type="PROSITE" id="PS00630">
    <property type="entry name" value="IMP_2"/>
    <property type="match status" value="1"/>
</dbReference>
<feature type="binding site" evidence="10">
    <location>
        <position position="88"/>
    </location>
    <ligand>
        <name>Mg(2+)</name>
        <dbReference type="ChEBI" id="CHEBI:18420"/>
        <label>1</label>
        <note>catalytic</note>
    </ligand>
</feature>
<dbReference type="Proteomes" id="UP001300672">
    <property type="component" value="Chromosome"/>
</dbReference>
<dbReference type="InterPro" id="IPR020583">
    <property type="entry name" value="Inositol_monoP_metal-BS"/>
</dbReference>
<evidence type="ECO:0000313" key="11">
    <source>
        <dbReference type="EMBL" id="WGZ90800.1"/>
    </source>
</evidence>
<feature type="binding site" evidence="9">
    <location>
        <position position="88"/>
    </location>
    <ligand>
        <name>Mg(2+)</name>
        <dbReference type="ChEBI" id="CHEBI:18420"/>
        <label>2</label>
    </ligand>
</feature>
<accession>A0AA95H5S1</accession>
<reference evidence="11" key="2">
    <citation type="submission" date="2023-04" db="EMBL/GenBank/DDBJ databases">
        <authorList>
            <person name="Beletskiy A.V."/>
            <person name="Mardanov A.V."/>
            <person name="Ravin N.V."/>
        </authorList>
    </citation>
    <scope>NUCLEOTIDE SEQUENCE</scope>
    <source>
        <strain evidence="11">GKL-01</strain>
    </source>
</reference>
<dbReference type="InterPro" id="IPR050725">
    <property type="entry name" value="CysQ/Inositol_MonoPase"/>
</dbReference>
<dbReference type="Gene3D" id="3.30.540.10">
    <property type="entry name" value="Fructose-1,6-Bisphosphatase, subunit A, domain 1"/>
    <property type="match status" value="1"/>
</dbReference>
<comment type="function">
    <text evidence="9">Converts adenosine-3',5'-bisphosphate (PAP) to AMP.</text>
</comment>
<keyword evidence="4 9" id="KW-0997">Cell inner membrane</keyword>
<keyword evidence="8 9" id="KW-0472">Membrane</keyword>
<organism evidence="11">
    <name type="scientific">Candidatus Thiocaldithrix dubininis</name>
    <dbReference type="NCBI Taxonomy" id="3080823"/>
    <lineage>
        <taxon>Bacteria</taxon>
        <taxon>Pseudomonadati</taxon>
        <taxon>Pseudomonadota</taxon>
        <taxon>Gammaproteobacteria</taxon>
        <taxon>Thiotrichales</taxon>
        <taxon>Thiotrichaceae</taxon>
        <taxon>Candidatus Thiocaldithrix</taxon>
    </lineage>
</organism>
<keyword evidence="5 9" id="KW-0479">Metal-binding</keyword>
<dbReference type="Gene3D" id="3.40.190.80">
    <property type="match status" value="1"/>
</dbReference>
<evidence type="ECO:0000256" key="5">
    <source>
        <dbReference type="ARBA" id="ARBA00022723"/>
    </source>
</evidence>
<dbReference type="EMBL" id="CP124755">
    <property type="protein sequence ID" value="WGZ90800.1"/>
    <property type="molecule type" value="Genomic_DNA"/>
</dbReference>
<evidence type="ECO:0000256" key="6">
    <source>
        <dbReference type="ARBA" id="ARBA00022801"/>
    </source>
</evidence>
<comment type="catalytic activity">
    <reaction evidence="1 9">
        <text>adenosine 3',5'-bisphosphate + H2O = AMP + phosphate</text>
        <dbReference type="Rhea" id="RHEA:10040"/>
        <dbReference type="ChEBI" id="CHEBI:15377"/>
        <dbReference type="ChEBI" id="CHEBI:43474"/>
        <dbReference type="ChEBI" id="CHEBI:58343"/>
        <dbReference type="ChEBI" id="CHEBI:456215"/>
        <dbReference type="EC" id="3.1.3.7"/>
    </reaction>
</comment>
<evidence type="ECO:0000256" key="3">
    <source>
        <dbReference type="ARBA" id="ARBA00022475"/>
    </source>
</evidence>
<comment type="cofactor">
    <cofactor evidence="9 10">
        <name>Mg(2+)</name>
        <dbReference type="ChEBI" id="CHEBI:18420"/>
    </cofactor>
</comment>
<evidence type="ECO:0000256" key="1">
    <source>
        <dbReference type="ARBA" id="ARBA00001625"/>
    </source>
</evidence>
<feature type="binding site" evidence="10">
    <location>
        <position position="91"/>
    </location>
    <ligand>
        <name>Mg(2+)</name>
        <dbReference type="ChEBI" id="CHEBI:18420"/>
        <label>1</label>
        <note>catalytic</note>
    </ligand>
</feature>
<feature type="binding site" evidence="9">
    <location>
        <position position="88"/>
    </location>
    <ligand>
        <name>Mg(2+)</name>
        <dbReference type="ChEBI" id="CHEBI:18420"/>
        <label>1</label>
    </ligand>
</feature>
<feature type="binding site" evidence="9">
    <location>
        <begin position="90"/>
        <end position="93"/>
    </location>
    <ligand>
        <name>substrate</name>
    </ligand>
</feature>
<evidence type="ECO:0000256" key="8">
    <source>
        <dbReference type="ARBA" id="ARBA00023136"/>
    </source>
</evidence>
<feature type="binding site" evidence="9">
    <location>
        <position position="68"/>
    </location>
    <ligand>
        <name>Mg(2+)</name>
        <dbReference type="ChEBI" id="CHEBI:18420"/>
        <label>1</label>
    </ligand>
</feature>
<dbReference type="InterPro" id="IPR006240">
    <property type="entry name" value="CysQ"/>
</dbReference>
<name>A0AA95H5S1_9GAMM</name>
<dbReference type="InterPro" id="IPR020550">
    <property type="entry name" value="Inositol_monophosphatase_CS"/>
</dbReference>